<name>A0ABQ7JVL7_9FUNG</name>
<organism evidence="5 6">
    <name type="scientific">Linnemannia gamsii</name>
    <dbReference type="NCBI Taxonomy" id="64522"/>
    <lineage>
        <taxon>Eukaryota</taxon>
        <taxon>Fungi</taxon>
        <taxon>Fungi incertae sedis</taxon>
        <taxon>Mucoromycota</taxon>
        <taxon>Mortierellomycotina</taxon>
        <taxon>Mortierellomycetes</taxon>
        <taxon>Mortierellales</taxon>
        <taxon>Mortierellaceae</taxon>
        <taxon>Linnemannia</taxon>
    </lineage>
</organism>
<keyword evidence="6" id="KW-1185">Reference proteome</keyword>
<feature type="domain" description="Crinkler effector protein N-terminal" evidence="4">
    <location>
        <begin position="6"/>
        <end position="73"/>
    </location>
</feature>
<comment type="caution">
    <text evidence="5">The sequence shown here is derived from an EMBL/GenBank/DDBJ whole genome shotgun (WGS) entry which is preliminary data.</text>
</comment>
<reference evidence="5 6" key="1">
    <citation type="journal article" date="2020" name="Fungal Divers.">
        <title>Resolving the Mortierellaceae phylogeny through synthesis of multi-gene phylogenetics and phylogenomics.</title>
        <authorList>
            <person name="Vandepol N."/>
            <person name="Liber J."/>
            <person name="Desiro A."/>
            <person name="Na H."/>
            <person name="Kennedy M."/>
            <person name="Barry K."/>
            <person name="Grigoriev I.V."/>
            <person name="Miller A.N."/>
            <person name="O'Donnell K."/>
            <person name="Stajich J.E."/>
            <person name="Bonito G."/>
        </authorList>
    </citation>
    <scope>NUCLEOTIDE SEQUENCE [LARGE SCALE GENOMIC DNA]</scope>
    <source>
        <strain evidence="5 6">AD045</strain>
    </source>
</reference>
<keyword evidence="3" id="KW-0964">Secreted</keyword>
<sequence>MIIAPNTVDDLKKRIKIEKAPCFDDIAADELTLWSVSVPVIPANKHNLIDLEDYEAATELAPLNRISKALPTPEKLPEQTPE</sequence>
<evidence type="ECO:0000259" key="4">
    <source>
        <dbReference type="Pfam" id="PF20147"/>
    </source>
</evidence>
<gene>
    <name evidence="5" type="ORF">BGZ96_009760</name>
</gene>
<evidence type="ECO:0000313" key="6">
    <source>
        <dbReference type="Proteomes" id="UP001194696"/>
    </source>
</evidence>
<protein>
    <recommendedName>
        <fullName evidence="4">Crinkler effector protein N-terminal domain-containing protein</fullName>
    </recommendedName>
</protein>
<dbReference type="EMBL" id="JAAAIM010000603">
    <property type="protein sequence ID" value="KAG0286117.1"/>
    <property type="molecule type" value="Genomic_DNA"/>
</dbReference>
<accession>A0ABQ7JVL7</accession>
<dbReference type="Proteomes" id="UP001194696">
    <property type="component" value="Unassembled WGS sequence"/>
</dbReference>
<comment type="subcellular location">
    <subcellularLocation>
        <location evidence="1">Host cell</location>
    </subcellularLocation>
    <subcellularLocation>
        <location evidence="2">Secreted</location>
    </subcellularLocation>
</comment>
<proteinExistence type="predicted"/>
<evidence type="ECO:0000313" key="5">
    <source>
        <dbReference type="EMBL" id="KAG0286117.1"/>
    </source>
</evidence>
<dbReference type="InterPro" id="IPR045379">
    <property type="entry name" value="Crinkler_N"/>
</dbReference>
<evidence type="ECO:0000256" key="3">
    <source>
        <dbReference type="ARBA" id="ARBA00022525"/>
    </source>
</evidence>
<evidence type="ECO:0000256" key="2">
    <source>
        <dbReference type="ARBA" id="ARBA00004613"/>
    </source>
</evidence>
<dbReference type="Pfam" id="PF20147">
    <property type="entry name" value="Crinkler"/>
    <property type="match status" value="1"/>
</dbReference>
<evidence type="ECO:0000256" key="1">
    <source>
        <dbReference type="ARBA" id="ARBA00004340"/>
    </source>
</evidence>